<protein>
    <submittedName>
        <fullName evidence="5">Cytoskeletal protein binding protein</fullName>
    </submittedName>
</protein>
<dbReference type="PANTHER" id="PTHR14149:SF14">
    <property type="entry name" value="CALPONIN-HOMOLOGY (CH) DOMAIN-CONTAINING PROTEIN"/>
    <property type="match status" value="1"/>
</dbReference>
<feature type="region of interest" description="Disordered" evidence="2">
    <location>
        <begin position="1"/>
        <end position="60"/>
    </location>
</feature>
<feature type="region of interest" description="Disordered" evidence="2">
    <location>
        <begin position="1217"/>
        <end position="1237"/>
    </location>
</feature>
<evidence type="ECO:0000256" key="2">
    <source>
        <dbReference type="SAM" id="MobiDB-lite"/>
    </source>
</evidence>
<dbReference type="HOGENOM" id="CLU_000972_1_0_1"/>
<feature type="compositionally biased region" description="Polar residues" evidence="2">
    <location>
        <begin position="420"/>
        <end position="433"/>
    </location>
</feature>
<dbReference type="InterPro" id="IPR008936">
    <property type="entry name" value="Rho_GTPase_activation_prot"/>
</dbReference>
<feature type="compositionally biased region" description="Polar residues" evidence="2">
    <location>
        <begin position="997"/>
        <end position="1015"/>
    </location>
</feature>
<dbReference type="PANTHER" id="PTHR14149">
    <property type="entry name" value="RAS GTPASE-ACTIVATING PROTEIN WITH IQ MOTIF"/>
    <property type="match status" value="1"/>
</dbReference>
<accession>K1VIT3</accession>
<comment type="caution">
    <text evidence="5">The sequence shown here is derived from an EMBL/GenBank/DDBJ whole genome shotgun (WGS) entry which is preliminary data.</text>
</comment>
<feature type="compositionally biased region" description="Basic and acidic residues" evidence="2">
    <location>
        <begin position="471"/>
        <end position="495"/>
    </location>
</feature>
<dbReference type="FunCoup" id="K1VIT3">
    <property type="interactions" value="129"/>
</dbReference>
<feature type="compositionally biased region" description="Polar residues" evidence="2">
    <location>
        <begin position="765"/>
        <end position="784"/>
    </location>
</feature>
<name>K1VIT3_TRIAC</name>
<feature type="compositionally biased region" description="Low complexity" evidence="2">
    <location>
        <begin position="107"/>
        <end position="120"/>
    </location>
</feature>
<feature type="region of interest" description="Disordered" evidence="2">
    <location>
        <begin position="318"/>
        <end position="969"/>
    </location>
</feature>
<dbReference type="STRING" id="1220162.K1VIT3"/>
<evidence type="ECO:0000259" key="3">
    <source>
        <dbReference type="PROSITE" id="PS50018"/>
    </source>
</evidence>
<dbReference type="Gene3D" id="1.20.5.190">
    <property type="match status" value="1"/>
</dbReference>
<dbReference type="Gene3D" id="1.10.418.10">
    <property type="entry name" value="Calponin-like domain"/>
    <property type="match status" value="1"/>
</dbReference>
<proteinExistence type="predicted"/>
<feature type="domain" description="Ras-GAP" evidence="3">
    <location>
        <begin position="1779"/>
        <end position="2005"/>
    </location>
</feature>
<dbReference type="OMA" id="KGVLVHW"/>
<dbReference type="Gene3D" id="1.10.506.10">
    <property type="entry name" value="GTPase Activation - p120gap, domain 1"/>
    <property type="match status" value="1"/>
</dbReference>
<dbReference type="InterPro" id="IPR000593">
    <property type="entry name" value="RasGAP_C"/>
</dbReference>
<organism evidence="5 6">
    <name type="scientific">Trichosporon asahii var. asahii (strain CBS 8904)</name>
    <name type="common">Yeast</name>
    <dbReference type="NCBI Taxonomy" id="1220162"/>
    <lineage>
        <taxon>Eukaryota</taxon>
        <taxon>Fungi</taxon>
        <taxon>Dikarya</taxon>
        <taxon>Basidiomycota</taxon>
        <taxon>Agaricomycotina</taxon>
        <taxon>Tremellomycetes</taxon>
        <taxon>Trichosporonales</taxon>
        <taxon>Trichosporonaceae</taxon>
        <taxon>Trichosporon</taxon>
    </lineage>
</organism>
<dbReference type="Pfam" id="PF03836">
    <property type="entry name" value="RasGAP_C"/>
    <property type="match status" value="1"/>
</dbReference>
<dbReference type="InParanoid" id="K1VIT3"/>
<feature type="coiled-coil region" evidence="1">
    <location>
        <begin position="1663"/>
        <end position="1697"/>
    </location>
</feature>
<dbReference type="SMART" id="SM00323">
    <property type="entry name" value="RasGAP"/>
    <property type="match status" value="1"/>
</dbReference>
<feature type="compositionally biased region" description="Low complexity" evidence="2">
    <location>
        <begin position="854"/>
        <end position="868"/>
    </location>
</feature>
<dbReference type="SMART" id="SM00015">
    <property type="entry name" value="IQ"/>
    <property type="match status" value="12"/>
</dbReference>
<sequence length="2419" mass="268872">MGQDAPNTSDSASSIYSYSTRLLRKESHSSTPSDPSAYEDNTGGLRRSGSGAMFGTHSRVNKSVDLARGRWEAKIEAANEDGSQSTLERTPSKARPRSTMISSRAGAFAEPAQEKQQAAPSPAPRRGGTLNGLASRWETRIQEAEPSPLARSGSLRAAKSSVAPTASMTERDETTAEEPTTPAEPVHQSGKATSECSTPVMAQEPPVAAPTPDKSQAAATPDKTATAASPVPAPQQRSRPQSVADFSPAAVPRTPSSHNPEDTLAAARANALRRLEERKKAGLAVDEFKVELDPLPVFAPPANIPTLEKISITHVIPQALPPPPEPTIIKALPTKNSLFDRSLPPPPTNPQEPKSRTVSAEKSYTPSPLPKSRSIEISTPPKSDAEPLPQLKPVSKEPKEPAPSTDVASTLPKLRPVSTALDNGNKESSTAKSLPQLRPVTKESKEPVSKLPDTEAAGTLRRLRPVSTFPESKESNGQEELPKLRPVTKKEEGSKKPRPQPVMATIEHVEAPSPRRLRPVSGSGDIQDIAEPKEAPPLRKLCPASMFGDSRASPEPVEAPSIRRLRPNSMFGESKGSPEQPEIPSIRRLRPVSLVSDPRDIPESPYAQQRLRSTPPSKTDMSPPIAANGKFEAPSLRKVKSNTNTAELTPPRALPQPPRSPSPSQLGLNDYRHSSPVRPGALEAKLSDLSLEPGSPRKSVLLPKSPGRETPPTKSPLRPKSPTKEAYTKVLRPKTPTREAITPEPRSPMVASTSAAATPERQVQRPVQNGTPTKQTPLKPSPFNSPFGKNEAPLKSVIPQSLKSEAPQDSPSPSKKFAGLEYRAPTGPPKAGSVSTNNVSSLASRFGSPDKNGAAPAPSPRSRIPSMSSDRRRLGKHLPRIVSGDQGWDGDASRRASATRKSSGPRSRKVSMATNMSPSKEENTPPPSLNNSVNQPPTPTPSNRPISPLSPSTTVNSPSKTLSNTPVKKLRRDLVGTIPTRRTEVAGAEMKNLMSALGSTPTRGPNVKSGQGVSGMSNRLRLSSRLPLSASSAELAPAPLPSKRLAGNNWMDKQRHAIAAYEYLCHVGEAQQWIEGCLDEELDVGVTEMEEGLRDGVILAKLARVFQGEEVVKKIWTEAKHRFRQTDNINYFLVFIRSVGMPETFIFELTDLYNAKNIPKVIFCIHVLSHLLARLGRAERMNNLVGQFEFTDEQLAATQKGIQGVAMPNFQQAGQSLAQEAAWEPEEEEETEDERRDRELLECEDSVLALQNHLRGVLARQRKARVKAQLKLAAPIIAKLQAQVRGNVSRQAIKTERKSHDKLQKWATHLQALARGNLVRKGWKQYVASVRGVEQPIVGIQAHARGRLARMRAAVRAKELQRVSHMMGGLQATCRGRLVRQSIKQDRVAITKPEVSSAITTLQAIARGRLQRNTLRNELRAVHGHLPTFVGMQSHLRGMLVRRRQKAQEKRLDDATDYVVAIQATARGCIARRRKRVFADAAVQLAPSVSSFQALARGRLAQKQHQNMQKALAKVEVAGSIGGLQAFLRTKLAKKQTHEQKKKLEFVQPDVVGFQAVARGYLARREYFEWRDYLIDPHTQGALIFLQSLSRGFIQRRKYWLRLSYLYNNQDKITKIQALWRGRQQRQMYERLITGHGVDIPTIQNYMHLLDDTETDFYDQLRIDEMRKSVVDLLRVNQTLETEVQELDTKIALILKNKMSFEDLVRAKRRHGVVTEDAFHPPGGGDPFSNIHLDRQSQRKLELFEHLFFTLQTQPQYLSRLLHKLSNEEDEADRRLVEAVTLILFGFGHDKREAYLFHKFIQISVHEQILRSRSLEDLANTRFAITSVTTQFIRPTLAPYLVNVLLPHIQRVVQAEELDLSTDPVDIYNRFINSEESLTGVRSTLPRGLTAEQVLQTHGETRALYIQHLQELRALTDMVAKSIMASIPQMPYALRLMAREALFALRVRYQCDDSLLWPVVAKAVVMPFILPAIAAPETYGIAENVNPVMRRNLNAIAHLLGLIASQDLGLTVKDRLVREPLQEYIRVAGKEMSDFIFDVAEVDFQVQEMLESTSEATPISITRKDIYGLLAILIRHQQTITAGKPKDPIESVLDQLEGPPIDYDRSNATVRVRLTNRLAQLQTSDPEVARVRELESQAKRHVLAVLRVQTGKDLYEVLLSHPTEADENRWVYEVHRDIALEQARRERHDLPPTPEEAEYQMESIRSLPFHEVKSRAIEFCMALVELGKLSREDHLQGLLVSIACDIREKHRLRQKRKVDLAAMSEAQAHLTEKRSKFDEQIQSYHDYIDTSMAALQQKKKAPILSKQYWRTFGGKKSKFGTYKYSAAELYEKGILLSVAQFSPRQFDKLHVIISSNDVGVVTLEMTGHGNAYIGKEEMRMEDLLQAQFDNNVRLDLFDSIAAFNLNTLIHQINKKFYSA</sequence>
<keyword evidence="6" id="KW-1185">Reference proteome</keyword>
<evidence type="ECO:0000313" key="6">
    <source>
        <dbReference type="Proteomes" id="UP000006757"/>
    </source>
</evidence>
<reference evidence="5 6" key="1">
    <citation type="journal article" date="2012" name="Eukaryot. Cell">
        <title>Genome sequence of the Trichosporon asahii environmental strain CBS 8904.</title>
        <authorList>
            <person name="Yang R.Y."/>
            <person name="Li H.T."/>
            <person name="Zhu H."/>
            <person name="Zhou G.P."/>
            <person name="Wang M."/>
            <person name="Wang L."/>
        </authorList>
    </citation>
    <scope>NUCLEOTIDE SEQUENCE [LARGE SCALE GENOMIC DNA]</scope>
    <source>
        <strain evidence="5 6">CBS 8904</strain>
    </source>
</reference>
<dbReference type="PROSITE" id="PS50018">
    <property type="entry name" value="RAS_GTPASE_ACTIV_2"/>
    <property type="match status" value="1"/>
</dbReference>
<dbReference type="SUPFAM" id="SSF47576">
    <property type="entry name" value="Calponin-homology domain, CH-domain"/>
    <property type="match status" value="1"/>
</dbReference>
<dbReference type="GO" id="GO:0110085">
    <property type="term" value="C:mitotic actomyosin contractile ring"/>
    <property type="evidence" value="ECO:0007669"/>
    <property type="project" value="TreeGrafter"/>
</dbReference>
<evidence type="ECO:0000313" key="5">
    <source>
        <dbReference type="EMBL" id="EKD00641.1"/>
    </source>
</evidence>
<dbReference type="GO" id="GO:1903479">
    <property type="term" value="P:mitotic actomyosin contractile ring assembly actin filament organization"/>
    <property type="evidence" value="ECO:0007669"/>
    <property type="project" value="TreeGrafter"/>
</dbReference>
<dbReference type="Pfam" id="PF00616">
    <property type="entry name" value="RasGAP"/>
    <property type="match status" value="1"/>
</dbReference>
<feature type="compositionally biased region" description="Polar residues" evidence="2">
    <location>
        <begin position="798"/>
        <end position="813"/>
    </location>
</feature>
<dbReference type="Pfam" id="PF00612">
    <property type="entry name" value="IQ"/>
    <property type="match status" value="2"/>
</dbReference>
<dbReference type="eggNOG" id="KOG2128">
    <property type="taxonomic scope" value="Eukaryota"/>
</dbReference>
<feature type="region of interest" description="Disordered" evidence="2">
    <location>
        <begin position="996"/>
        <end position="1015"/>
    </location>
</feature>
<dbReference type="OrthoDB" id="775356at2759"/>
<feature type="compositionally biased region" description="Polar residues" evidence="2">
    <location>
        <begin position="833"/>
        <end position="843"/>
    </location>
</feature>
<dbReference type="Pfam" id="PF00307">
    <property type="entry name" value="CH"/>
    <property type="match status" value="1"/>
</dbReference>
<dbReference type="InterPro" id="IPR036872">
    <property type="entry name" value="CH_dom_sf"/>
</dbReference>
<feature type="compositionally biased region" description="Polar residues" evidence="2">
    <location>
        <begin position="606"/>
        <end position="620"/>
    </location>
</feature>
<feature type="domain" description="Calponin-homology (CH)" evidence="4">
    <location>
        <begin position="1064"/>
        <end position="1172"/>
    </location>
</feature>
<dbReference type="SMART" id="SM00033">
    <property type="entry name" value="CH"/>
    <property type="match status" value="1"/>
</dbReference>
<feature type="region of interest" description="Disordered" evidence="2">
    <location>
        <begin position="75"/>
        <end position="263"/>
    </location>
</feature>
<feature type="compositionally biased region" description="Polar residues" evidence="2">
    <location>
        <begin position="356"/>
        <end position="366"/>
    </location>
</feature>
<dbReference type="InterPro" id="IPR001715">
    <property type="entry name" value="CH_dom"/>
</dbReference>
<dbReference type="SUPFAM" id="SSF143885">
    <property type="entry name" value="RGC domain-like"/>
    <property type="match status" value="1"/>
</dbReference>
<dbReference type="PROSITE" id="PS50096">
    <property type="entry name" value="IQ"/>
    <property type="match status" value="12"/>
</dbReference>
<dbReference type="GO" id="GO:0005516">
    <property type="term" value="F:calmodulin binding"/>
    <property type="evidence" value="ECO:0007669"/>
    <property type="project" value="TreeGrafter"/>
</dbReference>
<dbReference type="GO" id="GO:0005096">
    <property type="term" value="F:GTPase activator activity"/>
    <property type="evidence" value="ECO:0007669"/>
    <property type="project" value="TreeGrafter"/>
</dbReference>
<feature type="compositionally biased region" description="Acidic residues" evidence="2">
    <location>
        <begin position="1223"/>
        <end position="1232"/>
    </location>
</feature>
<dbReference type="GO" id="GO:0051015">
    <property type="term" value="F:actin filament binding"/>
    <property type="evidence" value="ECO:0007669"/>
    <property type="project" value="TreeGrafter"/>
</dbReference>
<dbReference type="SUPFAM" id="SSF48350">
    <property type="entry name" value="GTPase activation domain, GAP"/>
    <property type="match status" value="1"/>
</dbReference>
<keyword evidence="1" id="KW-0175">Coiled coil</keyword>
<feature type="compositionally biased region" description="Polar residues" evidence="2">
    <location>
        <begin position="943"/>
        <end position="966"/>
    </location>
</feature>
<dbReference type="EMBL" id="AMBO01000337">
    <property type="protein sequence ID" value="EKD00641.1"/>
    <property type="molecule type" value="Genomic_DNA"/>
</dbReference>
<dbReference type="CDD" id="cd21206">
    <property type="entry name" value="CH_IQGAP"/>
    <property type="match status" value="1"/>
</dbReference>
<dbReference type="PROSITE" id="PS50021">
    <property type="entry name" value="CH"/>
    <property type="match status" value="1"/>
</dbReference>
<feature type="compositionally biased region" description="Low complexity" evidence="2">
    <location>
        <begin position="9"/>
        <end position="19"/>
    </location>
</feature>
<feature type="compositionally biased region" description="Low complexity" evidence="2">
    <location>
        <begin position="217"/>
        <end position="228"/>
    </location>
</feature>
<evidence type="ECO:0000259" key="4">
    <source>
        <dbReference type="PROSITE" id="PS50021"/>
    </source>
</evidence>
<dbReference type="InterPro" id="IPR001936">
    <property type="entry name" value="RasGAP_dom"/>
</dbReference>
<evidence type="ECO:0000256" key="1">
    <source>
        <dbReference type="SAM" id="Coils"/>
    </source>
</evidence>
<feature type="compositionally biased region" description="Pro residues" evidence="2">
    <location>
        <begin position="652"/>
        <end position="661"/>
    </location>
</feature>
<dbReference type="InterPro" id="IPR000048">
    <property type="entry name" value="IQ_motif_EF-hand-BS"/>
</dbReference>
<dbReference type="Proteomes" id="UP000006757">
    <property type="component" value="Unassembled WGS sequence"/>
</dbReference>
<gene>
    <name evidence="5" type="ORF">A1Q2_05068</name>
</gene>